<reference evidence="1 2" key="1">
    <citation type="submission" date="2018-09" db="EMBL/GenBank/DDBJ databases">
        <title>The draft genome of Acinetobacter spp. strains.</title>
        <authorList>
            <person name="Qin J."/>
            <person name="Feng Y."/>
            <person name="Zong Z."/>
        </authorList>
    </citation>
    <scope>NUCLEOTIDE SEQUENCE [LARGE SCALE GENOMIC DNA]</scope>
    <source>
        <strain evidence="1 2">WCHAc060002</strain>
    </source>
</reference>
<dbReference type="PANTHER" id="PTHR40518">
    <property type="entry name" value="ACETOACETATE DECARBOXYLASE"/>
    <property type="match status" value="1"/>
</dbReference>
<dbReference type="GO" id="GO:0016829">
    <property type="term" value="F:lyase activity"/>
    <property type="evidence" value="ECO:0007669"/>
    <property type="project" value="InterPro"/>
</dbReference>
<dbReference type="InterPro" id="IPR010451">
    <property type="entry name" value="Acetoacetate_decarboxylase"/>
</dbReference>
<sequence length="223" mass="25523">MQIPAMTTEVIQSPPPWKLQGAGFILNYWVTPRFIQQSPILHHSPSPIGRMIQVMLVRYESSPVGAYDELLILDHPLISKRVLSSIPKIYVSTLASVTHGQTLWGIPKELAQFEWRDTELGLTCTVRVAGQHFTLTLYKGKKPKLFYINSHHIPTSILQIRQTWQNKHYSFAPQFRGHIAKLAGVEWSDSQGLFPDFSQARLLQSFFVPKFSLLFPEAKIKDR</sequence>
<organism evidence="1 2">
    <name type="scientific">Acinetobacter cumulans</name>
    <dbReference type="NCBI Taxonomy" id="2136182"/>
    <lineage>
        <taxon>Bacteria</taxon>
        <taxon>Pseudomonadati</taxon>
        <taxon>Pseudomonadota</taxon>
        <taxon>Gammaproteobacteria</taxon>
        <taxon>Moraxellales</taxon>
        <taxon>Moraxellaceae</taxon>
        <taxon>Acinetobacter</taxon>
    </lineage>
</organism>
<gene>
    <name evidence="1" type="ORF">D7V64_13905</name>
</gene>
<dbReference type="EMBL" id="RAXZ01000024">
    <property type="protein sequence ID" value="RKG49497.1"/>
    <property type="molecule type" value="Genomic_DNA"/>
</dbReference>
<evidence type="ECO:0000313" key="1">
    <source>
        <dbReference type="EMBL" id="RKG49497.1"/>
    </source>
</evidence>
<comment type="caution">
    <text evidence="1">The sequence shown here is derived from an EMBL/GenBank/DDBJ whole genome shotgun (WGS) entry which is preliminary data.</text>
</comment>
<dbReference type="Gene3D" id="2.40.400.10">
    <property type="entry name" value="Acetoacetate decarboxylase-like"/>
    <property type="match status" value="1"/>
</dbReference>
<proteinExistence type="predicted"/>
<dbReference type="PANTHER" id="PTHR40518:SF1">
    <property type="entry name" value="ACETOACETATE DECARBOXYLASE"/>
    <property type="match status" value="1"/>
</dbReference>
<evidence type="ECO:0008006" key="3">
    <source>
        <dbReference type="Google" id="ProtNLM"/>
    </source>
</evidence>
<dbReference type="InterPro" id="IPR023375">
    <property type="entry name" value="ADC_dom_sf"/>
</dbReference>
<dbReference type="Pfam" id="PF06314">
    <property type="entry name" value="ADC"/>
    <property type="match status" value="1"/>
</dbReference>
<dbReference type="SUPFAM" id="SSF160104">
    <property type="entry name" value="Acetoacetate decarboxylase-like"/>
    <property type="match status" value="1"/>
</dbReference>
<evidence type="ECO:0000313" key="2">
    <source>
        <dbReference type="Proteomes" id="UP000281084"/>
    </source>
</evidence>
<protein>
    <recommendedName>
        <fullName evidence="3">Acetoacetate decarboxylase</fullName>
    </recommendedName>
</protein>
<dbReference type="Proteomes" id="UP000281084">
    <property type="component" value="Unassembled WGS sequence"/>
</dbReference>
<dbReference type="AlphaFoldDB" id="A0A3A8FR79"/>
<dbReference type="RefSeq" id="WP_120368078.1">
    <property type="nucleotide sequence ID" value="NZ_RAXZ01000024.1"/>
</dbReference>
<name>A0A3A8FR79_9GAMM</name>
<accession>A0A3A8FR79</accession>